<protein>
    <recommendedName>
        <fullName evidence="5">DUF4163 domain-containing protein</fullName>
    </recommendedName>
</protein>
<dbReference type="Proteomes" id="UP000823883">
    <property type="component" value="Unassembled WGS sequence"/>
</dbReference>
<evidence type="ECO:0000313" key="4">
    <source>
        <dbReference type="Proteomes" id="UP000823883"/>
    </source>
</evidence>
<feature type="compositionally biased region" description="Acidic residues" evidence="1">
    <location>
        <begin position="44"/>
        <end position="55"/>
    </location>
</feature>
<feature type="region of interest" description="Disordered" evidence="1">
    <location>
        <begin position="36"/>
        <end position="75"/>
    </location>
</feature>
<organism evidence="3 4">
    <name type="scientific">Candidatus Lachnoclostridium pullistercoris</name>
    <dbReference type="NCBI Taxonomy" id="2838632"/>
    <lineage>
        <taxon>Bacteria</taxon>
        <taxon>Bacillati</taxon>
        <taxon>Bacillota</taxon>
        <taxon>Clostridia</taxon>
        <taxon>Lachnospirales</taxon>
        <taxon>Lachnospiraceae</taxon>
    </lineage>
</organism>
<comment type="caution">
    <text evidence="3">The sequence shown here is derived from an EMBL/GenBank/DDBJ whole genome shotgun (WGS) entry which is preliminary data.</text>
</comment>
<evidence type="ECO:0000256" key="1">
    <source>
        <dbReference type="SAM" id="MobiDB-lite"/>
    </source>
</evidence>
<accession>A0A9D2T5S9</accession>
<gene>
    <name evidence="3" type="ORF">IAA04_00030</name>
</gene>
<evidence type="ECO:0000313" key="3">
    <source>
        <dbReference type="EMBL" id="HJC46426.1"/>
    </source>
</evidence>
<reference evidence="3" key="2">
    <citation type="submission" date="2021-04" db="EMBL/GenBank/DDBJ databases">
        <authorList>
            <person name="Gilroy R."/>
        </authorList>
    </citation>
    <scope>NUCLEOTIDE SEQUENCE</scope>
    <source>
        <strain evidence="3">CHK183-5548</strain>
    </source>
</reference>
<proteinExistence type="predicted"/>
<feature type="compositionally biased region" description="Polar residues" evidence="1">
    <location>
        <begin position="56"/>
        <end position="75"/>
    </location>
</feature>
<dbReference type="EMBL" id="DWWL01000001">
    <property type="protein sequence ID" value="HJC46426.1"/>
    <property type="molecule type" value="Genomic_DNA"/>
</dbReference>
<dbReference type="PROSITE" id="PS51257">
    <property type="entry name" value="PROKAR_LIPOPROTEIN"/>
    <property type="match status" value="1"/>
</dbReference>
<feature type="chain" id="PRO_5038866531" description="DUF4163 domain-containing protein" evidence="2">
    <location>
        <begin position="19"/>
        <end position="270"/>
    </location>
</feature>
<dbReference type="AlphaFoldDB" id="A0A9D2T5S9"/>
<name>A0A9D2T5S9_9FIRM</name>
<evidence type="ECO:0008006" key="5">
    <source>
        <dbReference type="Google" id="ProtNLM"/>
    </source>
</evidence>
<reference evidence="3" key="1">
    <citation type="journal article" date="2021" name="PeerJ">
        <title>Extensive microbial diversity within the chicken gut microbiome revealed by metagenomics and culture.</title>
        <authorList>
            <person name="Gilroy R."/>
            <person name="Ravi A."/>
            <person name="Getino M."/>
            <person name="Pursley I."/>
            <person name="Horton D.L."/>
            <person name="Alikhan N.F."/>
            <person name="Baker D."/>
            <person name="Gharbi K."/>
            <person name="Hall N."/>
            <person name="Watson M."/>
            <person name="Adriaenssens E.M."/>
            <person name="Foster-Nyarko E."/>
            <person name="Jarju S."/>
            <person name="Secka A."/>
            <person name="Antonio M."/>
            <person name="Oren A."/>
            <person name="Chaudhuri R.R."/>
            <person name="La Ragione R."/>
            <person name="Hildebrand F."/>
            <person name="Pallen M.J."/>
        </authorList>
    </citation>
    <scope>NUCLEOTIDE SEQUENCE</scope>
    <source>
        <strain evidence="3">CHK183-5548</strain>
    </source>
</reference>
<evidence type="ECO:0000256" key="2">
    <source>
        <dbReference type="SAM" id="SignalP"/>
    </source>
</evidence>
<feature type="signal peptide" evidence="2">
    <location>
        <begin position="1"/>
        <end position="18"/>
    </location>
</feature>
<sequence length="270" mass="28855">MKRSLIIPVFLLSSMCLAAGCGSKNNVDLSSAHTTEAETMAQTDEPEPETEETEESASQAEGSSRPDSSRGLSTSLETYTSGKVSIQYPVVSGLNSADAETAVNTLLKDNAISIIAAQGLDEAADSLTVRCEIVSADRQRLTAVYTGELTASGAAYSTAVFYTNTVDMSQAEDVGFSTYAEPSTMAGYVMSDGCQFDGLDADTEKAVREYVASQSIDAYTELFRQADFPLKGETFPESFSYEKEGAIYFSIPVPHALGDYAIVVFTPETK</sequence>
<keyword evidence="2" id="KW-0732">Signal</keyword>